<gene>
    <name evidence="1" type="ORF">AVM11_11550</name>
</gene>
<dbReference type="AlphaFoldDB" id="A0A175XYI7"/>
<name>A0A175XYI7_9SPHN</name>
<dbReference type="EMBL" id="LQCK02000068">
    <property type="protein sequence ID" value="KZB93503.1"/>
    <property type="molecule type" value="Genomic_DNA"/>
</dbReference>
<organism evidence="1 2">
    <name type="scientific">Sphingomonas melonis TY</name>
    <dbReference type="NCBI Taxonomy" id="621456"/>
    <lineage>
        <taxon>Bacteria</taxon>
        <taxon>Pseudomonadati</taxon>
        <taxon>Pseudomonadota</taxon>
        <taxon>Alphaproteobacteria</taxon>
        <taxon>Sphingomonadales</taxon>
        <taxon>Sphingomonadaceae</taxon>
        <taxon>Sphingomonas</taxon>
    </lineage>
</organism>
<accession>A0A175XYI7</accession>
<proteinExistence type="predicted"/>
<comment type="caution">
    <text evidence="1">The sequence shown here is derived from an EMBL/GenBank/DDBJ whole genome shotgun (WGS) entry which is preliminary data.</text>
</comment>
<evidence type="ECO:0000313" key="2">
    <source>
        <dbReference type="Proteomes" id="UP000078460"/>
    </source>
</evidence>
<dbReference type="RefSeq" id="WP_062125965.1">
    <property type="nucleotide sequence ID" value="NZ_CP017578.1"/>
</dbReference>
<dbReference type="KEGG" id="smy:BJP26_14355"/>
<reference evidence="1" key="1">
    <citation type="submission" date="2016-03" db="EMBL/GenBank/DDBJ databases">
        <title>Sphingomonas melonis TY, whole genome shotgun sequencing.</title>
        <authorList>
            <person name="Wang H."/>
            <person name="Zhu P."/>
        </authorList>
    </citation>
    <scope>NUCLEOTIDE SEQUENCE [LARGE SCALE GENOMIC DNA]</scope>
    <source>
        <strain evidence="1">TY</strain>
    </source>
</reference>
<sequence>MHHRRQSPGRDFLSEIERLERRARRITDRYTWKRLAVFAGLFIWLSRASLLEGDISAPVYFGLWTAVMVGCWTASGWLLDLPKLLFPNVPAFQHLRRPVPRVARHHAG</sequence>
<evidence type="ECO:0000313" key="1">
    <source>
        <dbReference type="EMBL" id="KZB93503.1"/>
    </source>
</evidence>
<protein>
    <submittedName>
        <fullName evidence="1">Uncharacterized protein</fullName>
    </submittedName>
</protein>
<keyword evidence="2" id="KW-1185">Reference proteome</keyword>
<dbReference type="Proteomes" id="UP000078460">
    <property type="component" value="Unassembled WGS sequence"/>
</dbReference>